<keyword evidence="1" id="KW-0233">DNA recombination</keyword>
<dbReference type="InterPro" id="IPR024775">
    <property type="entry name" value="DinB-like"/>
</dbReference>
<name>A0ABP6EJE9_9ACTN</name>
<gene>
    <name evidence="4" type="ORF">GCM10010412_048780</name>
</gene>
<dbReference type="SUPFAM" id="SSF56349">
    <property type="entry name" value="DNA breaking-rejoining enzymes"/>
    <property type="match status" value="1"/>
</dbReference>
<protein>
    <recommendedName>
        <fullName evidence="3">DinB-like domain-containing protein</fullName>
    </recommendedName>
</protein>
<proteinExistence type="predicted"/>
<evidence type="ECO:0000313" key="4">
    <source>
        <dbReference type="EMBL" id="GAA2670014.1"/>
    </source>
</evidence>
<feature type="region of interest" description="Disordered" evidence="2">
    <location>
        <begin position="95"/>
        <end position="136"/>
    </location>
</feature>
<comment type="caution">
    <text evidence="4">The sequence shown here is derived from an EMBL/GenBank/DDBJ whole genome shotgun (WGS) entry which is preliminary data.</text>
</comment>
<dbReference type="Gene3D" id="1.10.443.10">
    <property type="entry name" value="Intergrase catalytic core"/>
    <property type="match status" value="1"/>
</dbReference>
<feature type="compositionally biased region" description="Basic residues" evidence="2">
    <location>
        <begin position="96"/>
        <end position="116"/>
    </location>
</feature>
<dbReference type="SUPFAM" id="SSF109854">
    <property type="entry name" value="DinB/YfiT-like putative metalloenzymes"/>
    <property type="match status" value="1"/>
</dbReference>
<dbReference type="InterPro" id="IPR034660">
    <property type="entry name" value="DinB/YfiT-like"/>
</dbReference>
<accession>A0ABP6EJE9</accession>
<dbReference type="InterPro" id="IPR013762">
    <property type="entry name" value="Integrase-like_cat_sf"/>
</dbReference>
<keyword evidence="5" id="KW-1185">Reference proteome</keyword>
<evidence type="ECO:0000313" key="5">
    <source>
        <dbReference type="Proteomes" id="UP001501666"/>
    </source>
</evidence>
<dbReference type="EMBL" id="BAAATE010000013">
    <property type="protein sequence ID" value="GAA2670014.1"/>
    <property type="molecule type" value="Genomic_DNA"/>
</dbReference>
<dbReference type="InterPro" id="IPR011010">
    <property type="entry name" value="DNA_brk_join_enz"/>
</dbReference>
<sequence>MYLTGSAQSSKSDGYIRLARREVHLREKCFYRMLYETVARAKEILPLNIEDMDFAGRRALVKVKGAQSKARRRGQAREDFVLQGGERPPLLQAVAGRHRRTHQPARTRRHTPRRRHVTESADPSILIIPTDPKPPSPGVDMADMIAPDPATRDILAIFENVRYRLFERLKDLTDAEYHWEPVSDCISIRPGDDGVFRVATLIPESSPESPDPVTTIAWRIWHIGSLCLRGYVIHLFEDVPEFGDRHEWPGSAKEGVQALAEDWEHFISRIAALGDERLLAPIGLGPGGWADETYLKLALHALKEVAHHGGEIGLLRDLYLREGV</sequence>
<evidence type="ECO:0000259" key="3">
    <source>
        <dbReference type="Pfam" id="PF12867"/>
    </source>
</evidence>
<organism evidence="4 5">
    <name type="scientific">Nonomuraea recticatena</name>
    <dbReference type="NCBI Taxonomy" id="46178"/>
    <lineage>
        <taxon>Bacteria</taxon>
        <taxon>Bacillati</taxon>
        <taxon>Actinomycetota</taxon>
        <taxon>Actinomycetes</taxon>
        <taxon>Streptosporangiales</taxon>
        <taxon>Streptosporangiaceae</taxon>
        <taxon>Nonomuraea</taxon>
    </lineage>
</organism>
<evidence type="ECO:0000256" key="1">
    <source>
        <dbReference type="ARBA" id="ARBA00023172"/>
    </source>
</evidence>
<reference evidence="5" key="1">
    <citation type="journal article" date="2019" name="Int. J. Syst. Evol. Microbiol.">
        <title>The Global Catalogue of Microorganisms (GCM) 10K type strain sequencing project: providing services to taxonomists for standard genome sequencing and annotation.</title>
        <authorList>
            <consortium name="The Broad Institute Genomics Platform"/>
            <consortium name="The Broad Institute Genome Sequencing Center for Infectious Disease"/>
            <person name="Wu L."/>
            <person name="Ma J."/>
        </authorList>
    </citation>
    <scope>NUCLEOTIDE SEQUENCE [LARGE SCALE GENOMIC DNA]</scope>
    <source>
        <strain evidence="5">JCM 6835</strain>
    </source>
</reference>
<dbReference type="Gene3D" id="1.20.120.450">
    <property type="entry name" value="dinb family like domain"/>
    <property type="match status" value="1"/>
</dbReference>
<feature type="domain" description="DinB-like" evidence="3">
    <location>
        <begin position="158"/>
        <end position="312"/>
    </location>
</feature>
<dbReference type="Proteomes" id="UP001501666">
    <property type="component" value="Unassembled WGS sequence"/>
</dbReference>
<dbReference type="Pfam" id="PF12867">
    <property type="entry name" value="DinB_2"/>
    <property type="match status" value="1"/>
</dbReference>
<evidence type="ECO:0000256" key="2">
    <source>
        <dbReference type="SAM" id="MobiDB-lite"/>
    </source>
</evidence>